<accession>A0A450WLP5</accession>
<dbReference type="GO" id="GO:0006355">
    <property type="term" value="P:regulation of DNA-templated transcription"/>
    <property type="evidence" value="ECO:0007669"/>
    <property type="project" value="InterPro"/>
</dbReference>
<feature type="domain" description="Antitoxin FitA-like ribbon-helix-helix" evidence="1">
    <location>
        <begin position="2"/>
        <end position="39"/>
    </location>
</feature>
<gene>
    <name evidence="2" type="ORF">BECKLPF1236B_GA0070989_112812</name>
</gene>
<protein>
    <recommendedName>
        <fullName evidence="1">Antitoxin FitA-like ribbon-helix-helix domain-containing protein</fullName>
    </recommendedName>
</protein>
<evidence type="ECO:0000313" key="2">
    <source>
        <dbReference type="EMBL" id="VFK17918.1"/>
    </source>
</evidence>
<dbReference type="AlphaFoldDB" id="A0A450WLP5"/>
<organism evidence="2">
    <name type="scientific">Candidatus Kentrum sp. LPFa</name>
    <dbReference type="NCBI Taxonomy" id="2126335"/>
    <lineage>
        <taxon>Bacteria</taxon>
        <taxon>Pseudomonadati</taxon>
        <taxon>Pseudomonadota</taxon>
        <taxon>Gammaproteobacteria</taxon>
        <taxon>Candidatus Kentrum</taxon>
    </lineage>
</organism>
<dbReference type="Gene3D" id="1.10.1220.10">
    <property type="entry name" value="Met repressor-like"/>
    <property type="match status" value="1"/>
</dbReference>
<reference evidence="2" key="1">
    <citation type="submission" date="2019-02" db="EMBL/GenBank/DDBJ databases">
        <authorList>
            <person name="Gruber-Vodicka R. H."/>
            <person name="Seah K. B. B."/>
        </authorList>
    </citation>
    <scope>NUCLEOTIDE SEQUENCE</scope>
    <source>
        <strain evidence="2">BECK_S313</strain>
    </source>
</reference>
<evidence type="ECO:0000259" key="1">
    <source>
        <dbReference type="Pfam" id="PF22513"/>
    </source>
</evidence>
<dbReference type="InterPro" id="IPR053853">
    <property type="entry name" value="FitA-like_RHH"/>
</dbReference>
<dbReference type="EMBL" id="CAADFK010000128">
    <property type="protein sequence ID" value="VFK17918.1"/>
    <property type="molecule type" value="Genomic_DNA"/>
</dbReference>
<dbReference type="InterPro" id="IPR013321">
    <property type="entry name" value="Arc_rbn_hlx_hlx"/>
</dbReference>
<dbReference type="Pfam" id="PF22513">
    <property type="entry name" value="FitA-like_RHH"/>
    <property type="match status" value="1"/>
</dbReference>
<dbReference type="SUPFAM" id="SSF47598">
    <property type="entry name" value="Ribbon-helix-helix"/>
    <property type="match status" value="1"/>
</dbReference>
<name>A0A450WLP5_9GAMM</name>
<dbReference type="InterPro" id="IPR010985">
    <property type="entry name" value="Ribbon_hlx_hlx"/>
</dbReference>
<proteinExistence type="predicted"/>
<sequence length="81" mass="9147">MAQMVIRNLDNDVKENLKMQAIVHGWSMEKEAREILRDVLKKKRQPTAGLGSRIAARFTGIGLDEDLPELRGQIISPVDFS</sequence>